<keyword evidence="2" id="KW-1185">Reference proteome</keyword>
<sequence>MRVFGFEFGESSTVSTVEPFGSSVGYVGFESNSDEDVNVLEGIDLQAEDDFRLDQAHDDDTSIHLCWDSLYLDNHRETNEDFKWEEMDGVIDEREVLNMVLGLDEEEPIPLLPVGEPVEVDVEEGLTVAKT</sequence>
<evidence type="ECO:0000313" key="2">
    <source>
        <dbReference type="Proteomes" id="UP000009183"/>
    </source>
</evidence>
<evidence type="ECO:0000313" key="1">
    <source>
        <dbReference type="EMBL" id="CBI39108.3"/>
    </source>
</evidence>
<dbReference type="OrthoDB" id="8062037at2759"/>
<dbReference type="eggNOG" id="ENOG502T292">
    <property type="taxonomic scope" value="Eukaryota"/>
</dbReference>
<proteinExistence type="predicted"/>
<dbReference type="Proteomes" id="UP000009183">
    <property type="component" value="Chromosome 8"/>
</dbReference>
<organism evidence="1 2">
    <name type="scientific">Vitis vinifera</name>
    <name type="common">Grape</name>
    <dbReference type="NCBI Taxonomy" id="29760"/>
    <lineage>
        <taxon>Eukaryota</taxon>
        <taxon>Viridiplantae</taxon>
        <taxon>Streptophyta</taxon>
        <taxon>Embryophyta</taxon>
        <taxon>Tracheophyta</taxon>
        <taxon>Spermatophyta</taxon>
        <taxon>Magnoliopsida</taxon>
        <taxon>eudicotyledons</taxon>
        <taxon>Gunneridae</taxon>
        <taxon>Pentapetalae</taxon>
        <taxon>rosids</taxon>
        <taxon>Vitales</taxon>
        <taxon>Vitaceae</taxon>
        <taxon>Viteae</taxon>
        <taxon>Vitis</taxon>
    </lineage>
</organism>
<dbReference type="HOGENOM" id="CLU_1931374_0_0_1"/>
<dbReference type="InParanoid" id="D7U8P4"/>
<dbReference type="EMBL" id="FN596742">
    <property type="protein sequence ID" value="CBI39108.3"/>
    <property type="molecule type" value="Genomic_DNA"/>
</dbReference>
<protein>
    <submittedName>
        <fullName evidence="1">Uncharacterized protein</fullName>
    </submittedName>
</protein>
<reference evidence="2" key="1">
    <citation type="journal article" date="2007" name="Nature">
        <title>The grapevine genome sequence suggests ancestral hexaploidization in major angiosperm phyla.</title>
        <authorList>
            <consortium name="The French-Italian Public Consortium for Grapevine Genome Characterization."/>
            <person name="Jaillon O."/>
            <person name="Aury J.-M."/>
            <person name="Noel B."/>
            <person name="Policriti A."/>
            <person name="Clepet C."/>
            <person name="Casagrande A."/>
            <person name="Choisne N."/>
            <person name="Aubourg S."/>
            <person name="Vitulo N."/>
            <person name="Jubin C."/>
            <person name="Vezzi A."/>
            <person name="Legeai F."/>
            <person name="Hugueney P."/>
            <person name="Dasilva C."/>
            <person name="Horner D."/>
            <person name="Mica E."/>
            <person name="Jublot D."/>
            <person name="Poulain J."/>
            <person name="Bruyere C."/>
            <person name="Billault A."/>
            <person name="Segurens B."/>
            <person name="Gouyvenoux M."/>
            <person name="Ugarte E."/>
            <person name="Cattonaro F."/>
            <person name="Anthouard V."/>
            <person name="Vico V."/>
            <person name="Del Fabbro C."/>
            <person name="Alaux M."/>
            <person name="Di Gaspero G."/>
            <person name="Dumas V."/>
            <person name="Felice N."/>
            <person name="Paillard S."/>
            <person name="Juman I."/>
            <person name="Moroldo M."/>
            <person name="Scalabrin S."/>
            <person name="Canaguier A."/>
            <person name="Le Clainche I."/>
            <person name="Malacrida G."/>
            <person name="Durand E."/>
            <person name="Pesole G."/>
            <person name="Laucou V."/>
            <person name="Chatelet P."/>
            <person name="Merdinoglu D."/>
            <person name="Delledonne M."/>
            <person name="Pezzotti M."/>
            <person name="Lecharny A."/>
            <person name="Scarpelli C."/>
            <person name="Artiguenave F."/>
            <person name="Pe M.E."/>
            <person name="Valle G."/>
            <person name="Morgante M."/>
            <person name="Caboche M."/>
            <person name="Adam-Blondon A.-F."/>
            <person name="Weissenbach J."/>
            <person name="Quetier F."/>
            <person name="Wincker P."/>
        </authorList>
    </citation>
    <scope>NUCLEOTIDE SEQUENCE [LARGE SCALE GENOMIC DNA]</scope>
    <source>
        <strain evidence="2">cv. Pinot noir / PN40024</strain>
    </source>
</reference>
<gene>
    <name evidence="1" type="ordered locus">VIT_08s0032g00820</name>
</gene>
<dbReference type="AlphaFoldDB" id="D7U8P4"/>
<name>D7U8P4_VITVI</name>
<dbReference type="PaxDb" id="29760-VIT_08s0032g00820.t01"/>
<accession>D7U8P4</accession>